<feature type="domain" description="Methyltransferase type 11" evidence="1">
    <location>
        <begin position="60"/>
        <end position="153"/>
    </location>
</feature>
<dbReference type="GO" id="GO:0008757">
    <property type="term" value="F:S-adenosylmethionine-dependent methyltransferase activity"/>
    <property type="evidence" value="ECO:0007669"/>
    <property type="project" value="InterPro"/>
</dbReference>
<evidence type="ECO:0000313" key="3">
    <source>
        <dbReference type="Proteomes" id="UP000285655"/>
    </source>
</evidence>
<dbReference type="GO" id="GO:0032259">
    <property type="term" value="P:methylation"/>
    <property type="evidence" value="ECO:0007669"/>
    <property type="project" value="UniProtKB-KW"/>
</dbReference>
<dbReference type="AlphaFoldDB" id="A0A419DC33"/>
<dbReference type="PANTHER" id="PTHR43591:SF24">
    <property type="entry name" value="2-METHOXY-6-POLYPRENYL-1,4-BENZOQUINOL METHYLASE, MITOCHONDRIAL"/>
    <property type="match status" value="1"/>
</dbReference>
<dbReference type="SUPFAM" id="SSF53335">
    <property type="entry name" value="S-adenosyl-L-methionine-dependent methyltransferases"/>
    <property type="match status" value="1"/>
</dbReference>
<dbReference type="InterPro" id="IPR013216">
    <property type="entry name" value="Methyltransf_11"/>
</dbReference>
<name>A0A419DC33_9BACT</name>
<dbReference type="Pfam" id="PF08241">
    <property type="entry name" value="Methyltransf_11"/>
    <property type="match status" value="1"/>
</dbReference>
<keyword evidence="2" id="KW-0808">Transferase</keyword>
<gene>
    <name evidence="2" type="ORF">C4544_04775</name>
</gene>
<comment type="caution">
    <text evidence="2">The sequence shown here is derived from an EMBL/GenBank/DDBJ whole genome shotgun (WGS) entry which is preliminary data.</text>
</comment>
<dbReference type="PANTHER" id="PTHR43591">
    <property type="entry name" value="METHYLTRANSFERASE"/>
    <property type="match status" value="1"/>
</dbReference>
<proteinExistence type="predicted"/>
<dbReference type="Gene3D" id="3.40.50.150">
    <property type="entry name" value="Vaccinia Virus protein VP39"/>
    <property type="match status" value="1"/>
</dbReference>
<reference evidence="2 3" key="1">
    <citation type="journal article" date="2017" name="ISME J.">
        <title>Energy and carbon metabolisms in a deep terrestrial subsurface fluid microbial community.</title>
        <authorList>
            <person name="Momper L."/>
            <person name="Jungbluth S.P."/>
            <person name="Lee M.D."/>
            <person name="Amend J.P."/>
        </authorList>
    </citation>
    <scope>NUCLEOTIDE SEQUENCE [LARGE SCALE GENOMIC DNA]</scope>
    <source>
        <strain evidence="2">SURF_29</strain>
    </source>
</reference>
<dbReference type="Proteomes" id="UP000285655">
    <property type="component" value="Unassembled WGS sequence"/>
</dbReference>
<protein>
    <submittedName>
        <fullName evidence="2">Class I SAM-dependent methyltransferase</fullName>
    </submittedName>
</protein>
<accession>A0A419DC33</accession>
<organism evidence="2 3">
    <name type="scientific">candidate division WS5 bacterium</name>
    <dbReference type="NCBI Taxonomy" id="2093353"/>
    <lineage>
        <taxon>Bacteria</taxon>
        <taxon>candidate division WS5</taxon>
    </lineage>
</organism>
<sequence>MKTNSKSSSTLVREKSFHDLWASCINIDEVIVDELFQASTSPENRIIINRLGDIRNKRILELGCGAGEASVYFAKKGATVTALDISPGMLEIVQKLARKHGVSLSTKQSSSDYIDFEDESFDIVYAANLLHHVDIFITIKEAARVLKRGGYFVSWDPIAHNPIINVYRRMATKVRSRDEHPIKMKQLKLISKYFSHMETETTWFFTLLIFLKYYFIDKVHPNEERYWKKILTEHKRLEKNYYRLEKFDKFFLKVFPFLKRYCWNVVIIAIK</sequence>
<dbReference type="InterPro" id="IPR029063">
    <property type="entry name" value="SAM-dependent_MTases_sf"/>
</dbReference>
<evidence type="ECO:0000313" key="2">
    <source>
        <dbReference type="EMBL" id="RJO60627.1"/>
    </source>
</evidence>
<dbReference type="EMBL" id="QZJW01000043">
    <property type="protein sequence ID" value="RJO60627.1"/>
    <property type="molecule type" value="Genomic_DNA"/>
</dbReference>
<keyword evidence="2" id="KW-0489">Methyltransferase</keyword>
<dbReference type="CDD" id="cd02440">
    <property type="entry name" value="AdoMet_MTases"/>
    <property type="match status" value="1"/>
</dbReference>
<evidence type="ECO:0000259" key="1">
    <source>
        <dbReference type="Pfam" id="PF08241"/>
    </source>
</evidence>